<dbReference type="SMART" id="SM00320">
    <property type="entry name" value="WD40"/>
    <property type="match status" value="4"/>
</dbReference>
<feature type="repeat" description="WD" evidence="1">
    <location>
        <begin position="447"/>
        <end position="473"/>
    </location>
</feature>
<dbReference type="Proteomes" id="UP000478052">
    <property type="component" value="Unassembled WGS sequence"/>
</dbReference>
<feature type="region of interest" description="Disordered" evidence="2">
    <location>
        <begin position="283"/>
        <end position="325"/>
    </location>
</feature>
<dbReference type="Pfam" id="PF24796">
    <property type="entry name" value="WDR55"/>
    <property type="match status" value="1"/>
</dbReference>
<dbReference type="SUPFAM" id="SSF53098">
    <property type="entry name" value="Ribonuclease H-like"/>
    <property type="match status" value="1"/>
</dbReference>
<keyword evidence="4" id="KW-1185">Reference proteome</keyword>
<dbReference type="InterPro" id="IPR012337">
    <property type="entry name" value="RNaseH-like_sf"/>
</dbReference>
<evidence type="ECO:0000313" key="3">
    <source>
        <dbReference type="EMBL" id="KAF0749362.1"/>
    </source>
</evidence>
<dbReference type="SUPFAM" id="SSF50978">
    <property type="entry name" value="WD40 repeat-like"/>
    <property type="match status" value="1"/>
</dbReference>
<dbReference type="InterPro" id="IPR015943">
    <property type="entry name" value="WD40/YVTN_repeat-like_dom_sf"/>
</dbReference>
<dbReference type="PANTHER" id="PTHR37162:SF1">
    <property type="entry name" value="BED-TYPE DOMAIN-CONTAINING PROTEIN"/>
    <property type="match status" value="1"/>
</dbReference>
<name>A0A6G0Y4Z8_APHCR</name>
<dbReference type="Gene3D" id="2.130.10.10">
    <property type="entry name" value="YVTN repeat-like/Quinoprotein amine dehydrogenase"/>
    <property type="match status" value="1"/>
</dbReference>
<dbReference type="OrthoDB" id="2288928at2759"/>
<dbReference type="PANTHER" id="PTHR37162">
    <property type="entry name" value="HAT FAMILY DIMERISATION DOMAINCONTAINING PROTEIN-RELATED"/>
    <property type="match status" value="1"/>
</dbReference>
<dbReference type="InterPro" id="IPR001680">
    <property type="entry name" value="WD40_rpt"/>
</dbReference>
<comment type="caution">
    <text evidence="3">The sequence shown here is derived from an EMBL/GenBank/DDBJ whole genome shotgun (WGS) entry which is preliminary data.</text>
</comment>
<dbReference type="PROSITE" id="PS50082">
    <property type="entry name" value="WD_REPEATS_2"/>
    <property type="match status" value="1"/>
</dbReference>
<feature type="compositionally biased region" description="Acidic residues" evidence="2">
    <location>
        <begin position="293"/>
        <end position="313"/>
    </location>
</feature>
<accession>A0A6G0Y4Z8</accession>
<organism evidence="3 4">
    <name type="scientific">Aphis craccivora</name>
    <name type="common">Cowpea aphid</name>
    <dbReference type="NCBI Taxonomy" id="307492"/>
    <lineage>
        <taxon>Eukaryota</taxon>
        <taxon>Metazoa</taxon>
        <taxon>Ecdysozoa</taxon>
        <taxon>Arthropoda</taxon>
        <taxon>Hexapoda</taxon>
        <taxon>Insecta</taxon>
        <taxon>Pterygota</taxon>
        <taxon>Neoptera</taxon>
        <taxon>Paraneoptera</taxon>
        <taxon>Hemiptera</taxon>
        <taxon>Sternorrhyncha</taxon>
        <taxon>Aphidomorpha</taxon>
        <taxon>Aphidoidea</taxon>
        <taxon>Aphididae</taxon>
        <taxon>Aphidini</taxon>
        <taxon>Aphis</taxon>
        <taxon>Aphis</taxon>
    </lineage>
</organism>
<dbReference type="InterPro" id="IPR036322">
    <property type="entry name" value="WD40_repeat_dom_sf"/>
</dbReference>
<sequence>MRSSDDEGNRSGEYTSDEHASGSLSLFIAAHTSILSINHFGDPCKKIFHGCDSANELKLHRTKCTNIIVNVLAPHINTDLLKSIGSGHYIIRIDESTNISVIKFLGISILYFSKETGEHVEMTACDAVVITNAIINTLKIKSLSIKKPVGIGTDNTSVMVGINNGVLQKLREYNSSLILLPCVCHSFQLVVSAAANVALPLAKAYRFSNQRNLQLACGTRWLSIESAINRILEQWFESLFNKFIAFYSTLLIRELYIRDLHVPSITDNEGVLEEAQRSVNIYYSDNESSSDSSSDDDDSDDFKDSDDDEEENNDSGRGGDKAYDEVEEEDDSGVVYFSDLYLSIHPTPLFVGTTIGALSFLPNPSINIIALGLSNGIIKMYTYDDEDQKYLREIDVHSDKVTVLEFDKTACKDNKVLVSDVETGKLKVCHKEAHTAGSFVTALSFIDENLFATGSKNGVINVWDVRANGRRFSLKKSENNINSMITINDSNNQPTLACTSDDGTLTIFDLSTKKLVVQSKPYKSVLNSCVTMKQKTKVVCGTGIGSMIIFNTGNFSAFNEAFTCFEKDAAVARLVPLTEDIIINALDNGKIGAIHISPNIHLTVIGSHQNRIDLLGASPKGDFIASTTPSSVDVAFWNIGAVQVKTNTGNINLKEFNLPS</sequence>
<evidence type="ECO:0000256" key="2">
    <source>
        <dbReference type="SAM" id="MobiDB-lite"/>
    </source>
</evidence>
<keyword evidence="1" id="KW-0853">WD repeat</keyword>
<proteinExistence type="predicted"/>
<gene>
    <name evidence="3" type="ORF">FWK35_00025497</name>
</gene>
<dbReference type="EMBL" id="VUJU01006128">
    <property type="protein sequence ID" value="KAF0749362.1"/>
    <property type="molecule type" value="Genomic_DNA"/>
</dbReference>
<reference evidence="3 4" key="1">
    <citation type="submission" date="2019-08" db="EMBL/GenBank/DDBJ databases">
        <title>Whole genome of Aphis craccivora.</title>
        <authorList>
            <person name="Voronova N.V."/>
            <person name="Shulinski R.S."/>
            <person name="Bandarenka Y.V."/>
            <person name="Zhorov D.G."/>
            <person name="Warner D."/>
        </authorList>
    </citation>
    <scope>NUCLEOTIDE SEQUENCE [LARGE SCALE GENOMIC DNA]</scope>
    <source>
        <strain evidence="3">180601</strain>
        <tissue evidence="3">Whole Body</tissue>
    </source>
</reference>
<evidence type="ECO:0000256" key="1">
    <source>
        <dbReference type="PROSITE-ProRule" id="PRU00221"/>
    </source>
</evidence>
<protein>
    <submittedName>
        <fullName evidence="3">WD repeat-containing protein 55 isoform X1</fullName>
    </submittedName>
</protein>
<evidence type="ECO:0000313" key="4">
    <source>
        <dbReference type="Proteomes" id="UP000478052"/>
    </source>
</evidence>
<dbReference type="AlphaFoldDB" id="A0A6G0Y4Z8"/>